<reference evidence="3 4" key="1">
    <citation type="submission" date="2020-10" db="EMBL/GenBank/DDBJ databases">
        <title>Connecting structure to function with the recovery of over 1000 high-quality activated sludge metagenome-assembled genomes encoding full-length rRNA genes using long-read sequencing.</title>
        <authorList>
            <person name="Singleton C.M."/>
            <person name="Petriglieri F."/>
            <person name="Kristensen J.M."/>
            <person name="Kirkegaard R.H."/>
            <person name="Michaelsen T.Y."/>
            <person name="Andersen M.H."/>
            <person name="Karst S.M."/>
            <person name="Dueholm M.S."/>
            <person name="Nielsen P.H."/>
            <person name="Albertsen M."/>
        </authorList>
    </citation>
    <scope>NUCLEOTIDE SEQUENCE [LARGE SCALE GENOMIC DNA]</scope>
    <source>
        <strain evidence="3">Ribe_18-Q3-R11-54_BAT3C.373</strain>
    </source>
</reference>
<protein>
    <submittedName>
        <fullName evidence="3">MCE family protein</fullName>
    </submittedName>
</protein>
<dbReference type="InterPro" id="IPR052336">
    <property type="entry name" value="MlaD_Phospholipid_Transporter"/>
</dbReference>
<dbReference type="PANTHER" id="PTHR33371:SF4">
    <property type="entry name" value="INTERMEMBRANE PHOSPHOLIPID TRANSPORT SYSTEM BINDING PROTEIN MLAD"/>
    <property type="match status" value="1"/>
</dbReference>
<organism evidence="3 4">
    <name type="scientific">Candidatus Defluviibacterium haderslevense</name>
    <dbReference type="NCBI Taxonomy" id="2981993"/>
    <lineage>
        <taxon>Bacteria</taxon>
        <taxon>Pseudomonadati</taxon>
        <taxon>Bacteroidota</taxon>
        <taxon>Saprospiria</taxon>
        <taxon>Saprospirales</taxon>
        <taxon>Saprospiraceae</taxon>
        <taxon>Candidatus Defluviibacterium</taxon>
    </lineage>
</organism>
<evidence type="ECO:0000313" key="4">
    <source>
        <dbReference type="Proteomes" id="UP000808349"/>
    </source>
</evidence>
<evidence type="ECO:0000313" key="3">
    <source>
        <dbReference type="EMBL" id="MBK9718690.1"/>
    </source>
</evidence>
<comment type="caution">
    <text evidence="3">The sequence shown here is derived from an EMBL/GenBank/DDBJ whole genome shotgun (WGS) entry which is preliminary data.</text>
</comment>
<gene>
    <name evidence="3" type="ORF">IPO85_14485</name>
</gene>
<dbReference type="PANTHER" id="PTHR33371">
    <property type="entry name" value="INTERMEMBRANE PHOSPHOLIPID TRANSPORT SYSTEM BINDING PROTEIN MLAD-RELATED"/>
    <property type="match status" value="1"/>
</dbReference>
<dbReference type="AlphaFoldDB" id="A0A9D7XFA5"/>
<keyword evidence="1" id="KW-0812">Transmembrane</keyword>
<proteinExistence type="predicted"/>
<evidence type="ECO:0000259" key="2">
    <source>
        <dbReference type="Pfam" id="PF02470"/>
    </source>
</evidence>
<keyword evidence="1" id="KW-1133">Transmembrane helix</keyword>
<dbReference type="Gene3D" id="1.10.287.950">
    <property type="entry name" value="Methyl-accepting chemotaxis protein"/>
    <property type="match status" value="1"/>
</dbReference>
<sequence>MKIASEVKIGILAAVTLAVLIIGYKYLKGSNVFDKSKIYYTTFSNVQMLDASAPVLTRGIKVGSVIKVALDPKNPDQVIVTMDVKSDIKLPQSARAVLVSTGLLGGKAIDLWFDHHCTEDCIPNRGTIPSEVKSMLSNMLPKDELEDYVQLLGKSLGNVFDTLSGPYSHSQVAHIVNNLDATMRHLEQLSNQLNTLISLSSKNINQSLQNIDQLTTALAKNSNSIGASLNNIEGITKQLKDADAGKLVGNANQAVGTLNTTIAEGKKTLGELNNVLNQVQNGNGSLTKLIKDPSLYNNLDRTSKNLDLLLQDLRLNPKRYIHVSVFGGKGEKYEKITNDPADAGK</sequence>
<dbReference type="InterPro" id="IPR003399">
    <property type="entry name" value="Mce/MlaD"/>
</dbReference>
<name>A0A9D7XFA5_9BACT</name>
<dbReference type="EMBL" id="JADKFW010000012">
    <property type="protein sequence ID" value="MBK9718690.1"/>
    <property type="molecule type" value="Genomic_DNA"/>
</dbReference>
<feature type="transmembrane region" description="Helical" evidence="1">
    <location>
        <begin position="7"/>
        <end position="27"/>
    </location>
</feature>
<keyword evidence="1" id="KW-0472">Membrane</keyword>
<feature type="domain" description="Mce/MlaD" evidence="2">
    <location>
        <begin position="37"/>
        <end position="111"/>
    </location>
</feature>
<evidence type="ECO:0000256" key="1">
    <source>
        <dbReference type="SAM" id="Phobius"/>
    </source>
</evidence>
<dbReference type="Proteomes" id="UP000808349">
    <property type="component" value="Unassembled WGS sequence"/>
</dbReference>
<accession>A0A9D7XFA5</accession>
<dbReference type="Pfam" id="PF02470">
    <property type="entry name" value="MlaD"/>
    <property type="match status" value="1"/>
</dbReference>